<dbReference type="SUPFAM" id="SSF47323">
    <property type="entry name" value="Anticodon-binding domain of a subclass of class I aminoacyl-tRNA synthetases"/>
    <property type="match status" value="1"/>
</dbReference>
<keyword evidence="7 10" id="KW-0030">Aminoacyl-tRNA synthetase</keyword>
<evidence type="ECO:0000313" key="13">
    <source>
        <dbReference type="EMBL" id="TNJ27459.1"/>
    </source>
</evidence>
<dbReference type="InterPro" id="IPR013155">
    <property type="entry name" value="M/V/L/I-tRNA-synth_anticd-bd"/>
</dbReference>
<feature type="domain" description="Methionyl/Valyl/Leucyl/Isoleucyl-tRNA synthetase anticodon-binding" evidence="12">
    <location>
        <begin position="766"/>
        <end position="917"/>
    </location>
</feature>
<evidence type="ECO:0000256" key="3">
    <source>
        <dbReference type="ARBA" id="ARBA00022598"/>
    </source>
</evidence>
<dbReference type="GO" id="GO:0000049">
    <property type="term" value="F:tRNA binding"/>
    <property type="evidence" value="ECO:0007669"/>
    <property type="project" value="InterPro"/>
</dbReference>
<evidence type="ECO:0000259" key="12">
    <source>
        <dbReference type="Pfam" id="PF08264"/>
    </source>
</evidence>
<dbReference type="InterPro" id="IPR009080">
    <property type="entry name" value="tRNAsynth_Ia_anticodon-bd"/>
</dbReference>
<sequence length="1157" mass="132380">MAFVPPTAVSPPQGLLDFPSMEEAILRYWDEIRAFETQLQLTRGLPRYNFFDGPPFATGLPHYGHMLAGTIKDVVCRYQAMNGRYVERRFGWDCHGLPVEYEIDQLLGVKSPADVVERIGIARYNRECRGIVMRYSREWQTVVRRSGRWVDFANDYKTMNLLFMESVWWVFKQLFDQGLVYEGTKVMPYSTACATPLSNFEANLNYKDVQDPTCIVSFPVIIPLDNHENGGSLDVNVTPERIRMWQERVAVHGDVRLVAWTTTPWTLPSNLGLCVNPDLTYLLCTAEAGKDPAYFVAEPLVSTLFPPENVEGGKASKQKRPTHIVLDSFKGSELAGLRYEPLFSYFSDGYAKTHACWKVVADDYVTADSGVGIVHLAPFFGEDDYRVGINNSIVKKDGEHVCPIDESGHYYPVVTDFSGMYVKDADKHILRNLKERGRLVSQSTCTHSYPFCWRSETPLIYRAVPSWFVRVEAIKKEIIACNAQATWVPKVIQDKRFHNWLENARDWSISRNRFWGCPIPVWVSADRTQVVVIGSIQELSERAGLSLTKISDIHRDNLDHITIPDPRGEEYPPLRRIEPVFDCWFESGSMPYAQKHYPFNAKYKIWGLERFQQEFPADFVAEGLDQTRGWFYTLLIISTALFKRPPAMNCIVNGLVLASDGQKMSKRKRNYPPVEEVISRYGADAMRLYLINSPAVHAQDLRFREEGVRDIVKDLFVPWYNSFCFLAQQVIRYEGVTGRPFKTFQLHHELPLFEAELQRRVGNVLDMWILAELEHLTGVVRREMEGYRLYTVLPDLVNFINDLTKWYIKLNRDALKGDEGDEAALLSLNVLSYVLLCLCRLMAPYTPFLCDWLYLQLRPLLTLDGIMEEQRFSSIHFWTVPKYDTPIFRFSQEPRIREKVDAMKKVLTLARMVRRDKCNVASFKMPLSHLIIAHDDPSLLHEVESLATYIQADLNVVDLEFRVGAEGLAKLNVIPDFMAIREVYRGDKEKLRDVINASKEFCANFANRMECVQELRQIGSCTYEGIVITSDFCKVVLEPIEHPGQASATDANGFLCVFDTVITHDLQVRATERALFSLTQKLRRAAKLVLTDEADVYVHTVREGKELLTDMVASLKARVNGTIAVGVPPRTPDAMLSLDMDLLKCEASILQRASLNM</sequence>
<dbReference type="EMBL" id="VDLU01000003">
    <property type="protein sequence ID" value="TNJ27459.1"/>
    <property type="molecule type" value="Genomic_DNA"/>
</dbReference>
<keyword evidence="5 10" id="KW-0067">ATP-binding</keyword>
<dbReference type="FunFam" id="3.40.50.620:FF:000023">
    <property type="entry name" value="Isoleucyl-tRNA synthetase,cytoplasmic"/>
    <property type="match status" value="1"/>
</dbReference>
<reference evidence="13 14" key="1">
    <citation type="submission" date="2019-05" db="EMBL/GenBank/DDBJ databases">
        <title>The compact genome of Giardia muris reveals important steps in the evolution of intestinal protozoan parasites.</title>
        <authorList>
            <person name="Xu F."/>
            <person name="Jimenez-Gonzalez A."/>
            <person name="Einarsson E."/>
            <person name="Astvaldsson A."/>
            <person name="Peirasmaki D."/>
            <person name="Eckmann L."/>
            <person name="Andersson J.O."/>
            <person name="Svard S.G."/>
            <person name="Jerlstrom-Hultqvist J."/>
        </authorList>
    </citation>
    <scope>NUCLEOTIDE SEQUENCE [LARGE SCALE GENOMIC DNA]</scope>
    <source>
        <strain evidence="13 14">Roberts-Thomson</strain>
    </source>
</reference>
<evidence type="ECO:0000256" key="7">
    <source>
        <dbReference type="ARBA" id="ARBA00023146"/>
    </source>
</evidence>
<evidence type="ECO:0000256" key="8">
    <source>
        <dbReference type="ARBA" id="ARBA00032665"/>
    </source>
</evidence>
<evidence type="ECO:0000256" key="10">
    <source>
        <dbReference type="RuleBase" id="RU363035"/>
    </source>
</evidence>
<evidence type="ECO:0000256" key="4">
    <source>
        <dbReference type="ARBA" id="ARBA00022741"/>
    </source>
</evidence>
<evidence type="ECO:0000256" key="1">
    <source>
        <dbReference type="ARBA" id="ARBA00005594"/>
    </source>
</evidence>
<dbReference type="PROSITE" id="PS00178">
    <property type="entry name" value="AA_TRNA_LIGASE_I"/>
    <property type="match status" value="1"/>
</dbReference>
<dbReference type="InterPro" id="IPR023586">
    <property type="entry name" value="Ile-tRNA-ligase_type2"/>
</dbReference>
<name>A0A4Z1T4K1_GIAMU</name>
<dbReference type="AlphaFoldDB" id="A0A4Z1T4K1"/>
<dbReference type="GO" id="GO:0005524">
    <property type="term" value="F:ATP binding"/>
    <property type="evidence" value="ECO:0007669"/>
    <property type="project" value="UniProtKB-KW"/>
</dbReference>
<dbReference type="Gene3D" id="3.40.50.620">
    <property type="entry name" value="HUPs"/>
    <property type="match status" value="2"/>
</dbReference>
<dbReference type="Pfam" id="PF08264">
    <property type="entry name" value="Anticodon_1"/>
    <property type="match status" value="1"/>
</dbReference>
<dbReference type="SUPFAM" id="SSF50677">
    <property type="entry name" value="ValRS/IleRS/LeuRS editing domain"/>
    <property type="match status" value="1"/>
</dbReference>
<keyword evidence="4 10" id="KW-0547">Nucleotide-binding</keyword>
<protein>
    <recommendedName>
        <fullName evidence="2">isoleucine--tRNA ligase</fullName>
        <ecNumber evidence="2">6.1.1.5</ecNumber>
    </recommendedName>
    <alternativeName>
        <fullName evidence="8">Isoleucyl-tRNA synthetase</fullName>
    </alternativeName>
</protein>
<dbReference type="NCBIfam" id="TIGR00392">
    <property type="entry name" value="ileS"/>
    <property type="match status" value="1"/>
</dbReference>
<evidence type="ECO:0000313" key="14">
    <source>
        <dbReference type="Proteomes" id="UP000315496"/>
    </source>
</evidence>
<dbReference type="InterPro" id="IPR033709">
    <property type="entry name" value="Anticodon_Ile_ABEc"/>
</dbReference>
<evidence type="ECO:0000256" key="2">
    <source>
        <dbReference type="ARBA" id="ARBA00013165"/>
    </source>
</evidence>
<feature type="domain" description="Aminoacyl-tRNA synthetase class Ia" evidence="11">
    <location>
        <begin position="25"/>
        <end position="699"/>
    </location>
</feature>
<dbReference type="Proteomes" id="UP000315496">
    <property type="component" value="Chromosome 3"/>
</dbReference>
<dbReference type="InterPro" id="IPR002301">
    <property type="entry name" value="Ile-tRNA-ligase"/>
</dbReference>
<keyword evidence="14" id="KW-1185">Reference proteome</keyword>
<dbReference type="VEuPathDB" id="GiardiaDB:GMRT_12471"/>
<dbReference type="GO" id="GO:0004822">
    <property type="term" value="F:isoleucine-tRNA ligase activity"/>
    <property type="evidence" value="ECO:0007669"/>
    <property type="project" value="UniProtKB-EC"/>
</dbReference>
<dbReference type="SUPFAM" id="SSF52374">
    <property type="entry name" value="Nucleotidylyl transferase"/>
    <property type="match status" value="1"/>
</dbReference>
<comment type="similarity">
    <text evidence="1 10">Belongs to the class-I aminoacyl-tRNA synthetase family.</text>
</comment>
<gene>
    <name evidence="13" type="ORF">GMRT_12471</name>
</gene>
<proteinExistence type="inferred from homology"/>
<comment type="catalytic activity">
    <reaction evidence="9">
        <text>tRNA(Ile) + L-isoleucine + ATP = L-isoleucyl-tRNA(Ile) + AMP + diphosphate</text>
        <dbReference type="Rhea" id="RHEA:11060"/>
        <dbReference type="Rhea" id="RHEA-COMP:9666"/>
        <dbReference type="Rhea" id="RHEA-COMP:9695"/>
        <dbReference type="ChEBI" id="CHEBI:30616"/>
        <dbReference type="ChEBI" id="CHEBI:33019"/>
        <dbReference type="ChEBI" id="CHEBI:58045"/>
        <dbReference type="ChEBI" id="CHEBI:78442"/>
        <dbReference type="ChEBI" id="CHEBI:78528"/>
        <dbReference type="ChEBI" id="CHEBI:456215"/>
        <dbReference type="EC" id="6.1.1.5"/>
    </reaction>
</comment>
<accession>A0A4Z1T4K1</accession>
<dbReference type="PANTHER" id="PTHR42780:SF1">
    <property type="entry name" value="ISOLEUCINE--TRNA LIGASE, CYTOPLASMIC"/>
    <property type="match status" value="1"/>
</dbReference>
<dbReference type="OrthoDB" id="1706657at2759"/>
<dbReference type="PRINTS" id="PR00984">
    <property type="entry name" value="TRNASYNTHILE"/>
</dbReference>
<dbReference type="CDD" id="cd07961">
    <property type="entry name" value="Anticodon_Ia_Ile_ABEc"/>
    <property type="match status" value="1"/>
</dbReference>
<comment type="caution">
    <text evidence="13">The sequence shown here is derived from an EMBL/GenBank/DDBJ whole genome shotgun (WGS) entry which is preliminary data.</text>
</comment>
<dbReference type="CDD" id="cd00818">
    <property type="entry name" value="IleRS_core"/>
    <property type="match status" value="1"/>
</dbReference>
<dbReference type="GO" id="GO:0006428">
    <property type="term" value="P:isoleucyl-tRNA aminoacylation"/>
    <property type="evidence" value="ECO:0007669"/>
    <property type="project" value="InterPro"/>
</dbReference>
<evidence type="ECO:0000256" key="9">
    <source>
        <dbReference type="ARBA" id="ARBA00048359"/>
    </source>
</evidence>
<dbReference type="InterPro" id="IPR014729">
    <property type="entry name" value="Rossmann-like_a/b/a_fold"/>
</dbReference>
<dbReference type="GO" id="GO:0002161">
    <property type="term" value="F:aminoacyl-tRNA deacylase activity"/>
    <property type="evidence" value="ECO:0007669"/>
    <property type="project" value="InterPro"/>
</dbReference>
<dbReference type="InterPro" id="IPR009008">
    <property type="entry name" value="Val/Leu/Ile-tRNA-synth_edit"/>
</dbReference>
<organism evidence="13 14">
    <name type="scientific">Giardia muris</name>
    <dbReference type="NCBI Taxonomy" id="5742"/>
    <lineage>
        <taxon>Eukaryota</taxon>
        <taxon>Metamonada</taxon>
        <taxon>Diplomonadida</taxon>
        <taxon>Hexamitidae</taxon>
        <taxon>Giardiinae</taxon>
        <taxon>Giardia</taxon>
    </lineage>
</organism>
<dbReference type="InterPro" id="IPR002300">
    <property type="entry name" value="aa-tRNA-synth_Ia"/>
</dbReference>
<dbReference type="FunFam" id="3.40.50.620:FF:000133">
    <property type="entry name" value="Isoleucyl-tRNA synthetase, cytoplasmic"/>
    <property type="match status" value="1"/>
</dbReference>
<keyword evidence="3 10" id="KW-0436">Ligase</keyword>
<dbReference type="Gene3D" id="1.10.730.10">
    <property type="entry name" value="Isoleucyl-tRNA Synthetase, Domain 1"/>
    <property type="match status" value="1"/>
</dbReference>
<dbReference type="PANTHER" id="PTHR42780">
    <property type="entry name" value="SOLEUCYL-TRNA SYNTHETASE"/>
    <property type="match status" value="1"/>
</dbReference>
<evidence type="ECO:0000259" key="11">
    <source>
        <dbReference type="Pfam" id="PF00133"/>
    </source>
</evidence>
<dbReference type="Pfam" id="PF00133">
    <property type="entry name" value="tRNA-synt_1"/>
    <property type="match status" value="1"/>
</dbReference>
<dbReference type="InterPro" id="IPR001412">
    <property type="entry name" value="aa-tRNA-synth_I_CS"/>
</dbReference>
<evidence type="ECO:0000256" key="6">
    <source>
        <dbReference type="ARBA" id="ARBA00022917"/>
    </source>
</evidence>
<keyword evidence="6 10" id="KW-0648">Protein biosynthesis</keyword>
<dbReference type="EC" id="6.1.1.5" evidence="2"/>
<evidence type="ECO:0000256" key="5">
    <source>
        <dbReference type="ARBA" id="ARBA00022840"/>
    </source>
</evidence>